<feature type="region of interest" description="Disordered" evidence="1">
    <location>
        <begin position="578"/>
        <end position="607"/>
    </location>
</feature>
<name>A0A2N9I6J2_FAGSY</name>
<accession>A0A2N9I6J2</accession>
<proteinExistence type="predicted"/>
<feature type="domain" description="Aminotransferase-like plant mobile" evidence="2">
    <location>
        <begin position="126"/>
        <end position="373"/>
    </location>
</feature>
<feature type="compositionally biased region" description="Basic and acidic residues" evidence="1">
    <location>
        <begin position="581"/>
        <end position="591"/>
    </location>
</feature>
<dbReference type="AlphaFoldDB" id="A0A2N9I6J2"/>
<dbReference type="GO" id="GO:0010073">
    <property type="term" value="P:meristem maintenance"/>
    <property type="evidence" value="ECO:0007669"/>
    <property type="project" value="InterPro"/>
</dbReference>
<organism evidence="3">
    <name type="scientific">Fagus sylvatica</name>
    <name type="common">Beechnut</name>
    <dbReference type="NCBI Taxonomy" id="28930"/>
    <lineage>
        <taxon>Eukaryota</taxon>
        <taxon>Viridiplantae</taxon>
        <taxon>Streptophyta</taxon>
        <taxon>Embryophyta</taxon>
        <taxon>Tracheophyta</taxon>
        <taxon>Spermatophyta</taxon>
        <taxon>Magnoliopsida</taxon>
        <taxon>eudicotyledons</taxon>
        <taxon>Gunneridae</taxon>
        <taxon>Pentapetalae</taxon>
        <taxon>rosids</taxon>
        <taxon>fabids</taxon>
        <taxon>Fagales</taxon>
        <taxon>Fagaceae</taxon>
        <taxon>Fagus</taxon>
    </lineage>
</organism>
<dbReference type="Pfam" id="PF10536">
    <property type="entry name" value="PMD"/>
    <property type="match status" value="1"/>
</dbReference>
<dbReference type="EMBL" id="OIVN01004902">
    <property type="protein sequence ID" value="SPD19905.1"/>
    <property type="molecule type" value="Genomic_DNA"/>
</dbReference>
<sequence>MMSTPPKSPSMGSVGLPSQPPKVPTKKEKLTVGGSAERSQGGSAEGRTMVLEVVGSDPEVGTKEAIKASPLRGLFPMVPPTTSMTVSSMYWVSREFFGSVEEAWIPDVEGIIDLQIKRGVLELEAGVFEAIVISRGLNMYHDVVGTRHLVKRWCPATHTFFLAWGEFTVIIEDVVNLLMLPILGDVDPTRLRLTAAESMIEEKLIEGSGRKGASFGGHLAKHSTWVTTYYKRSDESEKYVRRAAFVAFWLTKFVFCEHPHYAIQPLVFRLAIKISSGNCFPLALMFLGHLYTHLDLLHADELVGASCRVVASVINMSLLQACLWEHLKEYRSKCRKLKNVAAKFEKCLLSLLTSVVTKQFGFDQDILRSNLEVLGSDHRMDPCLKVKAYAFYSSMLSQVLYPGPSRVGVCTKRMHDYWARVMGIFVDYVRGGTLSDIPMPGLCVEPPSNFRILRNVASGNGYVSRQGAGYDEWYEEKSSWKVFGTHLPPEWASTHSTFIENERGKSKKGKRVAEESLVTPINPSKEGKKKARVHVAPATSFPITSIDVLATSEPVSPSIVVTRGSVWRRRSQSKLVIAPVGKDEKDSKDLPIDLSAGDKSPSVGEETSAKTVKAFTGDVDAAVDVGNTLTEEGVHEGVHVNATAGEFSTLNESNINTCGPKGLADPTRGGLIVEGGTAGILPPIIESTKVVEPATITVRLAEEPSRPFNSDDYFARLGAFLDTMRPNYVGFPMIRDKLIAHATPTSEGGLRGGVVDQDAQDPYNDMDDNLVVREMPAPFSGEMVDTSSSSGEDIEVSPVRGDDFDLTLRVPYSRLHEGSMKTMAREGTSASLPLATGGVGLSEGNTISTAEGLIQFLEDSTKEIYNDHSSRHFWLQDWRGMARELIDLGFVVDFLLERICEVARMYFGRKAYAEAEAINAQIAYHKEQIVQLEAKMNGLPPVVPLGNLSTSYVFTHGLID</sequence>
<gene>
    <name evidence="3" type="ORF">FSB_LOCUS47787</name>
</gene>
<evidence type="ECO:0000313" key="3">
    <source>
        <dbReference type="EMBL" id="SPD19905.1"/>
    </source>
</evidence>
<dbReference type="PANTHER" id="PTHR46033">
    <property type="entry name" value="PROTEIN MAIN-LIKE 2"/>
    <property type="match status" value="1"/>
</dbReference>
<feature type="region of interest" description="Disordered" evidence="1">
    <location>
        <begin position="1"/>
        <end position="48"/>
    </location>
</feature>
<dbReference type="PANTHER" id="PTHR46033:SF80">
    <property type="entry name" value="PROTEIN MAIN-LIKE 2-LIKE"/>
    <property type="match status" value="1"/>
</dbReference>
<dbReference type="InterPro" id="IPR019557">
    <property type="entry name" value="AminoTfrase-like_pln_mobile"/>
</dbReference>
<dbReference type="InterPro" id="IPR044824">
    <property type="entry name" value="MAIN-like"/>
</dbReference>
<reference evidence="3" key="1">
    <citation type="submission" date="2018-02" db="EMBL/GenBank/DDBJ databases">
        <authorList>
            <person name="Cohen D.B."/>
            <person name="Kent A.D."/>
        </authorList>
    </citation>
    <scope>NUCLEOTIDE SEQUENCE</scope>
</reference>
<evidence type="ECO:0000256" key="1">
    <source>
        <dbReference type="SAM" id="MobiDB-lite"/>
    </source>
</evidence>
<evidence type="ECO:0000259" key="2">
    <source>
        <dbReference type="Pfam" id="PF10536"/>
    </source>
</evidence>
<protein>
    <recommendedName>
        <fullName evidence="2">Aminotransferase-like plant mobile domain-containing protein</fullName>
    </recommendedName>
</protein>